<feature type="domain" description="Bacterial toxin 25" evidence="1">
    <location>
        <begin position="3"/>
        <end position="113"/>
    </location>
</feature>
<evidence type="ECO:0000259" key="1">
    <source>
        <dbReference type="Pfam" id="PF15530"/>
    </source>
</evidence>
<gene>
    <name evidence="2" type="ORF">AABB92_20870</name>
</gene>
<dbReference type="EMBL" id="JBCGBG010000008">
    <property type="protein sequence ID" value="MEL7698098.1"/>
    <property type="molecule type" value="Genomic_DNA"/>
</dbReference>
<comment type="caution">
    <text evidence="2">The sequence shown here is derived from an EMBL/GenBank/DDBJ whole genome shotgun (WGS) entry which is preliminary data.</text>
</comment>
<organism evidence="2 3">
    <name type="scientific">Pantoea brenneri</name>
    <dbReference type="NCBI Taxonomy" id="472694"/>
    <lineage>
        <taxon>Bacteria</taxon>
        <taxon>Pseudomonadati</taxon>
        <taxon>Pseudomonadota</taxon>
        <taxon>Gammaproteobacteria</taxon>
        <taxon>Enterobacterales</taxon>
        <taxon>Erwiniaceae</taxon>
        <taxon>Pantoea</taxon>
    </lineage>
</organism>
<dbReference type="Pfam" id="PF15530">
    <property type="entry name" value="Ntox25"/>
    <property type="match status" value="1"/>
</dbReference>
<dbReference type="RefSeq" id="WP_161797058.1">
    <property type="nucleotide sequence ID" value="NZ_JBCGBG010000008.1"/>
</dbReference>
<reference evidence="2 3" key="1">
    <citation type="submission" date="2024-04" db="EMBL/GenBank/DDBJ databases">
        <authorList>
            <person name="Suleimanova A.D."/>
            <person name="Pudova D.S."/>
            <person name="Shagimardanova E.I."/>
            <person name="Sharipova M.R."/>
        </authorList>
    </citation>
    <scope>NUCLEOTIDE SEQUENCE [LARGE SCALE GENOMIC DNA]</scope>
    <source>
        <strain evidence="2 3">3.1</strain>
    </source>
</reference>
<sequence length="113" mass="11780">MGLALKGGAEMNNDYFSISTGYTKEFGVKAGASVGIGFGPYFPGLFGDLNRDYLIIIGLGPGSVEMSSGKDGVGFSFSVGPGIVFTGSATGSHDEKLDLNGDSTKEVYHHDFK</sequence>
<dbReference type="Proteomes" id="UP001468095">
    <property type="component" value="Unassembled WGS sequence"/>
</dbReference>
<proteinExistence type="predicted"/>
<keyword evidence="3" id="KW-1185">Reference proteome</keyword>
<name>A0ABU9MT13_9GAMM</name>
<evidence type="ECO:0000313" key="3">
    <source>
        <dbReference type="Proteomes" id="UP001468095"/>
    </source>
</evidence>
<protein>
    <submittedName>
        <fullName evidence="2">Polymorphic toxin type 25 domain-containing protein</fullName>
    </submittedName>
</protein>
<evidence type="ECO:0000313" key="2">
    <source>
        <dbReference type="EMBL" id="MEL7698098.1"/>
    </source>
</evidence>
<dbReference type="InterPro" id="IPR029113">
    <property type="entry name" value="Ntox25"/>
</dbReference>
<accession>A0ABU9MT13</accession>